<name>A0AAW1TER0_9CHLO</name>
<accession>A0AAW1TER0</accession>
<dbReference type="AlphaFoldDB" id="A0AAW1TER0"/>
<dbReference type="Proteomes" id="UP001485043">
    <property type="component" value="Unassembled WGS sequence"/>
</dbReference>
<proteinExistence type="predicted"/>
<comment type="caution">
    <text evidence="2">The sequence shown here is derived from an EMBL/GenBank/DDBJ whole genome shotgun (WGS) entry which is preliminary data.</text>
</comment>
<reference evidence="2 3" key="1">
    <citation type="journal article" date="2024" name="Nat. Commun.">
        <title>Phylogenomics reveals the evolutionary origins of lichenization in chlorophyte algae.</title>
        <authorList>
            <person name="Puginier C."/>
            <person name="Libourel C."/>
            <person name="Otte J."/>
            <person name="Skaloud P."/>
            <person name="Haon M."/>
            <person name="Grisel S."/>
            <person name="Petersen M."/>
            <person name="Berrin J.G."/>
            <person name="Delaux P.M."/>
            <person name="Dal Grande F."/>
            <person name="Keller J."/>
        </authorList>
    </citation>
    <scope>NUCLEOTIDE SEQUENCE [LARGE SCALE GENOMIC DNA]</scope>
    <source>
        <strain evidence="2 3">SAG 2523</strain>
    </source>
</reference>
<evidence type="ECO:0000313" key="2">
    <source>
        <dbReference type="EMBL" id="KAK9866971.1"/>
    </source>
</evidence>
<protein>
    <submittedName>
        <fullName evidence="2">Uncharacterized protein</fullName>
    </submittedName>
</protein>
<feature type="region of interest" description="Disordered" evidence="1">
    <location>
        <begin position="1"/>
        <end position="106"/>
    </location>
</feature>
<organism evidence="2 3">
    <name type="scientific">Apatococcus fuscideae</name>
    <dbReference type="NCBI Taxonomy" id="2026836"/>
    <lineage>
        <taxon>Eukaryota</taxon>
        <taxon>Viridiplantae</taxon>
        <taxon>Chlorophyta</taxon>
        <taxon>core chlorophytes</taxon>
        <taxon>Trebouxiophyceae</taxon>
        <taxon>Chlorellales</taxon>
        <taxon>Chlorellaceae</taxon>
        <taxon>Apatococcus</taxon>
    </lineage>
</organism>
<evidence type="ECO:0000256" key="1">
    <source>
        <dbReference type="SAM" id="MobiDB-lite"/>
    </source>
</evidence>
<evidence type="ECO:0000313" key="3">
    <source>
        <dbReference type="Proteomes" id="UP001485043"/>
    </source>
</evidence>
<dbReference type="EMBL" id="JALJOV010000120">
    <property type="protein sequence ID" value="KAK9866971.1"/>
    <property type="molecule type" value="Genomic_DNA"/>
</dbReference>
<sequence>MSLQAPASGAQHAAPLTTSAAPHVGSNLGHPLSARGNQPTSADSKMLQGGRRQEKSQVHAPTGLQSPSVEATVADPASQPLYQLGGLPSARLPESTSPNTCPSACSPTAPLASTWPSLATIQSACLADVWSATASCSEPFPPTAPLRPFAAAQMGSACPSCPFRKRDSSARQASLLVRDPLRKMAWGSRGARVAPTWQAMPYSKALYMGHRTHARRHLSRAAAIVSPWSEPGCARVAASSPAFARTQQHVAGRRTPIMAQMKTPTRTLIGWMPTQDWADEPLELHRKSLELNRRSHLPKVLEAAYNWFQFTYASTGP</sequence>
<feature type="compositionally biased region" description="Polar residues" evidence="1">
    <location>
        <begin position="94"/>
        <end position="106"/>
    </location>
</feature>
<keyword evidence="3" id="KW-1185">Reference proteome</keyword>
<gene>
    <name evidence="2" type="ORF">WJX84_007546</name>
</gene>